<protein>
    <recommendedName>
        <fullName evidence="1">DUF5615 domain-containing protein</fullName>
    </recommendedName>
</protein>
<dbReference type="AlphaFoldDB" id="A0A0P6Y2V5"/>
<reference evidence="2 3" key="1">
    <citation type="submission" date="2015-07" db="EMBL/GenBank/DDBJ databases">
        <title>Whole genome sequence of Herpetosiphon geysericola DSM 7119.</title>
        <authorList>
            <person name="Hemp J."/>
            <person name="Ward L.M."/>
            <person name="Pace L.A."/>
            <person name="Fischer W.W."/>
        </authorList>
    </citation>
    <scope>NUCLEOTIDE SEQUENCE [LARGE SCALE GENOMIC DNA]</scope>
    <source>
        <strain evidence="2 3">DSM 7119</strain>
    </source>
</reference>
<dbReference type="InterPro" id="IPR041049">
    <property type="entry name" value="DUF5615"/>
</dbReference>
<organism evidence="2 3">
    <name type="scientific">Herpetosiphon geysericola</name>
    <dbReference type="NCBI Taxonomy" id="70996"/>
    <lineage>
        <taxon>Bacteria</taxon>
        <taxon>Bacillati</taxon>
        <taxon>Chloroflexota</taxon>
        <taxon>Chloroflexia</taxon>
        <taxon>Herpetosiphonales</taxon>
        <taxon>Herpetosiphonaceae</taxon>
        <taxon>Herpetosiphon</taxon>
    </lineage>
</organism>
<keyword evidence="3" id="KW-1185">Reference proteome</keyword>
<evidence type="ECO:0000313" key="3">
    <source>
        <dbReference type="Proteomes" id="UP000050277"/>
    </source>
</evidence>
<name>A0A0P6Y2V5_9CHLR</name>
<sequence>MSDLFLHLYLDEDVHVLIADLIRARGFAATTTRDAALLTLADNDQLTYAASQGMTLVTHNRDDFEQLAEAFFAAGQPHAGIIIAVRRPPYEIARRLLVVLNDVPRDEMINQLRYI</sequence>
<accession>A0A0P6Y2V5</accession>
<gene>
    <name evidence="2" type="ORF">SE18_11325</name>
</gene>
<dbReference type="STRING" id="70996.SE18_11325"/>
<proteinExistence type="predicted"/>
<dbReference type="Proteomes" id="UP000050277">
    <property type="component" value="Unassembled WGS sequence"/>
</dbReference>
<dbReference type="Pfam" id="PF18480">
    <property type="entry name" value="DUF5615"/>
    <property type="match status" value="1"/>
</dbReference>
<dbReference type="OrthoDB" id="162405at2"/>
<dbReference type="EMBL" id="LGKP01000020">
    <property type="protein sequence ID" value="KPL86916.1"/>
    <property type="molecule type" value="Genomic_DNA"/>
</dbReference>
<comment type="caution">
    <text evidence="2">The sequence shown here is derived from an EMBL/GenBank/DDBJ whole genome shotgun (WGS) entry which is preliminary data.</text>
</comment>
<evidence type="ECO:0000259" key="1">
    <source>
        <dbReference type="Pfam" id="PF18480"/>
    </source>
</evidence>
<dbReference type="RefSeq" id="WP_054534568.1">
    <property type="nucleotide sequence ID" value="NZ_LGKP01000020.1"/>
</dbReference>
<evidence type="ECO:0000313" key="2">
    <source>
        <dbReference type="EMBL" id="KPL86916.1"/>
    </source>
</evidence>
<feature type="domain" description="DUF5615" evidence="1">
    <location>
        <begin position="8"/>
        <end position="107"/>
    </location>
</feature>